<evidence type="ECO:0000256" key="3">
    <source>
        <dbReference type="ARBA" id="ARBA00022679"/>
    </source>
</evidence>
<comment type="catalytic activity">
    <reaction evidence="10">
        <text>an acyl phosphate + sn-glycerol 3-phosphate = a 1-acyl-sn-glycero-3-phosphate + phosphate</text>
        <dbReference type="Rhea" id="RHEA:34075"/>
        <dbReference type="ChEBI" id="CHEBI:43474"/>
        <dbReference type="ChEBI" id="CHEBI:57597"/>
        <dbReference type="ChEBI" id="CHEBI:57970"/>
        <dbReference type="ChEBI" id="CHEBI:59918"/>
        <dbReference type="EC" id="2.3.1.275"/>
    </reaction>
</comment>
<dbReference type="PANTHER" id="PTHR30309">
    <property type="entry name" value="INNER MEMBRANE PROTEIN YGIH"/>
    <property type="match status" value="1"/>
</dbReference>
<feature type="transmembrane region" description="Helical" evidence="10">
    <location>
        <begin position="81"/>
        <end position="99"/>
    </location>
</feature>
<keyword evidence="8 10" id="KW-0594">Phospholipid biosynthesis</keyword>
<evidence type="ECO:0000313" key="11">
    <source>
        <dbReference type="EMBL" id="MFC3121059.1"/>
    </source>
</evidence>
<evidence type="ECO:0000313" key="12">
    <source>
        <dbReference type="Proteomes" id="UP001595478"/>
    </source>
</evidence>
<evidence type="ECO:0000256" key="2">
    <source>
        <dbReference type="ARBA" id="ARBA00022516"/>
    </source>
</evidence>
<dbReference type="EMBL" id="JBHRSW010000006">
    <property type="protein sequence ID" value="MFC3121059.1"/>
    <property type="molecule type" value="Genomic_DNA"/>
</dbReference>
<dbReference type="InterPro" id="IPR003811">
    <property type="entry name" value="G3P_acylTferase_PlsY"/>
</dbReference>
<name>A0ABV7FNY0_9ALTE</name>
<feature type="transmembrane region" description="Helical" evidence="10">
    <location>
        <begin position="139"/>
        <end position="158"/>
    </location>
</feature>
<dbReference type="PANTHER" id="PTHR30309:SF0">
    <property type="entry name" value="GLYCEROL-3-PHOSPHATE ACYLTRANSFERASE-RELATED"/>
    <property type="match status" value="1"/>
</dbReference>
<dbReference type="Proteomes" id="UP001595478">
    <property type="component" value="Unassembled WGS sequence"/>
</dbReference>
<evidence type="ECO:0000256" key="8">
    <source>
        <dbReference type="ARBA" id="ARBA00023209"/>
    </source>
</evidence>
<proteinExistence type="inferred from homology"/>
<keyword evidence="12" id="KW-1185">Reference proteome</keyword>
<dbReference type="GO" id="GO:0004366">
    <property type="term" value="F:glycerol-3-phosphate O-acyltransferase activity"/>
    <property type="evidence" value="ECO:0007669"/>
    <property type="project" value="UniProtKB-EC"/>
</dbReference>
<organism evidence="11 12">
    <name type="scientific">Agaribacter flavus</name>
    <dbReference type="NCBI Taxonomy" id="1902781"/>
    <lineage>
        <taxon>Bacteria</taxon>
        <taxon>Pseudomonadati</taxon>
        <taxon>Pseudomonadota</taxon>
        <taxon>Gammaproteobacteria</taxon>
        <taxon>Alteromonadales</taxon>
        <taxon>Alteromonadaceae</taxon>
        <taxon>Agaribacter</taxon>
    </lineage>
</organism>
<comment type="similarity">
    <text evidence="10">Belongs to the PlsY family.</text>
</comment>
<evidence type="ECO:0000256" key="4">
    <source>
        <dbReference type="ARBA" id="ARBA00022692"/>
    </source>
</evidence>
<protein>
    <recommendedName>
        <fullName evidence="10">Glycerol-3-phosphate acyltransferase</fullName>
    </recommendedName>
    <alternativeName>
        <fullName evidence="10">Acyl-PO4 G3P acyltransferase</fullName>
    </alternativeName>
    <alternativeName>
        <fullName evidence="10">Acyl-phosphate--glycerol-3-phosphate acyltransferase</fullName>
    </alternativeName>
    <alternativeName>
        <fullName evidence="10">G3P acyltransferase</fullName>
        <shortName evidence="10">GPAT</shortName>
        <ecNumber evidence="10">2.3.1.275</ecNumber>
    </alternativeName>
    <alternativeName>
        <fullName evidence="10">Lysophosphatidic acid synthase</fullName>
        <shortName evidence="10">LPA synthase</shortName>
    </alternativeName>
</protein>
<feature type="transmembrane region" description="Helical" evidence="10">
    <location>
        <begin position="111"/>
        <end position="133"/>
    </location>
</feature>
<comment type="subunit">
    <text evidence="10">Probably interacts with PlsX.</text>
</comment>
<dbReference type="SMART" id="SM01207">
    <property type="entry name" value="G3P_acyltransf"/>
    <property type="match status" value="1"/>
</dbReference>
<keyword evidence="6 10" id="KW-0443">Lipid metabolism</keyword>
<dbReference type="NCBIfam" id="TIGR00023">
    <property type="entry name" value="glycerol-3-phosphate 1-O-acyltransferase PlsY"/>
    <property type="match status" value="1"/>
</dbReference>
<comment type="subcellular location">
    <subcellularLocation>
        <location evidence="10">Cell membrane</location>
        <topology evidence="10">Multi-pass membrane protein</topology>
    </subcellularLocation>
</comment>
<keyword evidence="2 10" id="KW-0444">Lipid biosynthesis</keyword>
<sequence length="192" mass="20943">MTTWVVFYILVAYFAGAISSAIPLCRILNKPDPRAEGSGNPGATNVLRVAGKVPALTVLLFDVLKGAIPTYLAYLHGLHDWTLGLVAISACIGHMYPIYYRFEGGKAVATALGAMLPIGWPLAISLLATWLLVFRLSRYSSLAALTTLIFAPFYTYLYKPEFTVAVSMLSVLIIVKHKSNIVRLLKGIEKPV</sequence>
<feature type="transmembrane region" description="Helical" evidence="10">
    <location>
        <begin position="6"/>
        <end position="28"/>
    </location>
</feature>
<reference evidence="12" key="1">
    <citation type="journal article" date="2019" name="Int. J. Syst. Evol. Microbiol.">
        <title>The Global Catalogue of Microorganisms (GCM) 10K type strain sequencing project: providing services to taxonomists for standard genome sequencing and annotation.</title>
        <authorList>
            <consortium name="The Broad Institute Genomics Platform"/>
            <consortium name="The Broad Institute Genome Sequencing Center for Infectious Disease"/>
            <person name="Wu L."/>
            <person name="Ma J."/>
        </authorList>
    </citation>
    <scope>NUCLEOTIDE SEQUENCE [LARGE SCALE GENOMIC DNA]</scope>
    <source>
        <strain evidence="12">KCTC 52473</strain>
    </source>
</reference>
<dbReference type="EC" id="2.3.1.275" evidence="10"/>
<evidence type="ECO:0000256" key="6">
    <source>
        <dbReference type="ARBA" id="ARBA00023098"/>
    </source>
</evidence>
<dbReference type="HAMAP" id="MF_01043">
    <property type="entry name" value="PlsY"/>
    <property type="match status" value="1"/>
</dbReference>
<keyword evidence="3 10" id="KW-0808">Transferase</keyword>
<keyword evidence="1 10" id="KW-1003">Cell membrane</keyword>
<keyword evidence="11" id="KW-0012">Acyltransferase</keyword>
<keyword evidence="9 10" id="KW-1208">Phospholipid metabolism</keyword>
<dbReference type="Pfam" id="PF02660">
    <property type="entry name" value="G3P_acyltransf"/>
    <property type="match status" value="1"/>
</dbReference>
<keyword evidence="4 10" id="KW-0812">Transmembrane</keyword>
<keyword evidence="7 10" id="KW-0472">Membrane</keyword>
<evidence type="ECO:0000256" key="9">
    <source>
        <dbReference type="ARBA" id="ARBA00023264"/>
    </source>
</evidence>
<evidence type="ECO:0000256" key="1">
    <source>
        <dbReference type="ARBA" id="ARBA00022475"/>
    </source>
</evidence>
<evidence type="ECO:0000256" key="10">
    <source>
        <dbReference type="HAMAP-Rule" id="MF_01043"/>
    </source>
</evidence>
<accession>A0ABV7FNY0</accession>
<evidence type="ECO:0000256" key="5">
    <source>
        <dbReference type="ARBA" id="ARBA00022989"/>
    </source>
</evidence>
<comment type="pathway">
    <text evidence="10">Lipid metabolism; phospholipid metabolism.</text>
</comment>
<gene>
    <name evidence="10 11" type="primary">plsY</name>
    <name evidence="11" type="ORF">ACFOHL_05470</name>
</gene>
<keyword evidence="5 10" id="KW-1133">Transmembrane helix</keyword>
<evidence type="ECO:0000256" key="7">
    <source>
        <dbReference type="ARBA" id="ARBA00023136"/>
    </source>
</evidence>
<dbReference type="RefSeq" id="WP_376919193.1">
    <property type="nucleotide sequence ID" value="NZ_JBHRSW010000006.1"/>
</dbReference>
<comment type="function">
    <text evidence="10">Catalyzes the transfer of an acyl group from acyl-phosphate (acyl-PO(4)) to glycerol-3-phosphate (G3P) to form lysophosphatidic acid (LPA). This enzyme utilizes acyl-phosphate as fatty acyl donor, but not acyl-CoA or acyl-ACP.</text>
</comment>
<comment type="caution">
    <text evidence="11">The sequence shown here is derived from an EMBL/GenBank/DDBJ whole genome shotgun (WGS) entry which is preliminary data.</text>
</comment>